<evidence type="ECO:0000256" key="1">
    <source>
        <dbReference type="ARBA" id="ARBA00022801"/>
    </source>
</evidence>
<feature type="domain" description="AB hydrolase-1" evidence="2">
    <location>
        <begin position="37"/>
        <end position="264"/>
    </location>
</feature>
<keyword evidence="4" id="KW-1185">Reference proteome</keyword>
<protein>
    <submittedName>
        <fullName evidence="3">Haloalkane dehalogenase</fullName>
    </submittedName>
</protein>
<evidence type="ECO:0000259" key="2">
    <source>
        <dbReference type="Pfam" id="PF12697"/>
    </source>
</evidence>
<dbReference type="GO" id="GO:0016020">
    <property type="term" value="C:membrane"/>
    <property type="evidence" value="ECO:0007669"/>
    <property type="project" value="TreeGrafter"/>
</dbReference>
<evidence type="ECO:0000313" key="3">
    <source>
        <dbReference type="EMBL" id="QDU60205.1"/>
    </source>
</evidence>
<dbReference type="AlphaFoldDB" id="A0A518AZR1"/>
<organism evidence="3 4">
    <name type="scientific">Kolteria novifilia</name>
    <dbReference type="NCBI Taxonomy" id="2527975"/>
    <lineage>
        <taxon>Bacteria</taxon>
        <taxon>Pseudomonadati</taxon>
        <taxon>Planctomycetota</taxon>
        <taxon>Planctomycetia</taxon>
        <taxon>Kolteriales</taxon>
        <taxon>Kolteriaceae</taxon>
        <taxon>Kolteria</taxon>
    </lineage>
</organism>
<reference evidence="3 4" key="1">
    <citation type="submission" date="2019-02" db="EMBL/GenBank/DDBJ databases">
        <title>Deep-cultivation of Planctomycetes and their phenomic and genomic characterization uncovers novel biology.</title>
        <authorList>
            <person name="Wiegand S."/>
            <person name="Jogler M."/>
            <person name="Boedeker C."/>
            <person name="Pinto D."/>
            <person name="Vollmers J."/>
            <person name="Rivas-Marin E."/>
            <person name="Kohn T."/>
            <person name="Peeters S.H."/>
            <person name="Heuer A."/>
            <person name="Rast P."/>
            <person name="Oberbeckmann S."/>
            <person name="Bunk B."/>
            <person name="Jeske O."/>
            <person name="Meyerdierks A."/>
            <person name="Storesund J.E."/>
            <person name="Kallscheuer N."/>
            <person name="Luecker S."/>
            <person name="Lage O.M."/>
            <person name="Pohl T."/>
            <person name="Merkel B.J."/>
            <person name="Hornburger P."/>
            <person name="Mueller R.-W."/>
            <person name="Bruemmer F."/>
            <person name="Labrenz M."/>
            <person name="Spormann A.M."/>
            <person name="Op den Camp H."/>
            <person name="Overmann J."/>
            <person name="Amann R."/>
            <person name="Jetten M.S.M."/>
            <person name="Mascher T."/>
            <person name="Medema M.H."/>
            <person name="Devos D.P."/>
            <person name="Kaster A.-K."/>
            <person name="Ovreas L."/>
            <person name="Rohde M."/>
            <person name="Galperin M.Y."/>
            <person name="Jogler C."/>
        </authorList>
    </citation>
    <scope>NUCLEOTIDE SEQUENCE [LARGE SCALE GENOMIC DNA]</scope>
    <source>
        <strain evidence="3 4">Pan216</strain>
    </source>
</reference>
<dbReference type="Gene3D" id="3.40.50.1820">
    <property type="entry name" value="alpha/beta hydrolase"/>
    <property type="match status" value="1"/>
</dbReference>
<sequence length="278" mass="30191">MFMVTSASVTQLPPTNSVFLSAGYTAEYIRVGSGDPIVIVPGMAGGIALLQPLIDQLSQTNEVIAYQLRGENQGLFDRGFGFDRLVNDLGELMRALRLERPGLLGVSFGGTIALSYAARHPAELAYVAVQGVGASFRLGMIGDVARAVLNRLPLPDDSPFLNQIFQVLLGTPARPGDQFDFVVNRCWQTDQSVMAHRMTMLEDCDVGGHLDEVTTPALVFGCDHDIIASVDQSRTLADRVARGRFEHLEEAGHLAFVTHPERVASCVHEFGRHCQKAA</sequence>
<dbReference type="PANTHER" id="PTHR43798:SF31">
    <property type="entry name" value="AB HYDROLASE SUPERFAMILY PROTEIN YCLE"/>
    <property type="match status" value="1"/>
</dbReference>
<dbReference type="InterPro" id="IPR050266">
    <property type="entry name" value="AB_hydrolase_sf"/>
</dbReference>
<name>A0A518AZR1_9BACT</name>
<accession>A0A518AZR1</accession>
<dbReference type="EMBL" id="CP036279">
    <property type="protein sequence ID" value="QDU60205.1"/>
    <property type="molecule type" value="Genomic_DNA"/>
</dbReference>
<dbReference type="Pfam" id="PF12697">
    <property type="entry name" value="Abhydrolase_6"/>
    <property type="match status" value="1"/>
</dbReference>
<dbReference type="Proteomes" id="UP000317093">
    <property type="component" value="Chromosome"/>
</dbReference>
<dbReference type="KEGG" id="knv:Pan216_10430"/>
<dbReference type="SUPFAM" id="SSF53474">
    <property type="entry name" value="alpha/beta-Hydrolases"/>
    <property type="match status" value="1"/>
</dbReference>
<dbReference type="GO" id="GO:0016787">
    <property type="term" value="F:hydrolase activity"/>
    <property type="evidence" value="ECO:0007669"/>
    <property type="project" value="UniProtKB-KW"/>
</dbReference>
<evidence type="ECO:0000313" key="4">
    <source>
        <dbReference type="Proteomes" id="UP000317093"/>
    </source>
</evidence>
<dbReference type="PANTHER" id="PTHR43798">
    <property type="entry name" value="MONOACYLGLYCEROL LIPASE"/>
    <property type="match status" value="1"/>
</dbReference>
<dbReference type="InterPro" id="IPR029058">
    <property type="entry name" value="AB_hydrolase_fold"/>
</dbReference>
<proteinExistence type="predicted"/>
<gene>
    <name evidence="3" type="ORF">Pan216_10430</name>
</gene>
<keyword evidence="1" id="KW-0378">Hydrolase</keyword>
<dbReference type="InterPro" id="IPR000073">
    <property type="entry name" value="AB_hydrolase_1"/>
</dbReference>